<sequence>MAKSTKQYQKASITILWAKIVLRRYFWRVSACKPRALINAQRLQEMANAGSVGFNPNDSRYKACCCHTKTFTIVVGILEIFAICFVLVAVLPDVNSRLCDFSITSPNLSNQSNSNYASAIAQLRQIMCDLSIVWLIWAIAQIVGINLVFYGIKNIQWKFFVPHIILRVLGTVVLACLIAILTFSALSEENNTAHIIGLIFVALLVIFWIYSTITECWCAHFVKRSQETGFSISVARPIGPATISLSEREAPASPPARQLPPLRHTYGGRRDPQKYAQ</sequence>
<keyword evidence="2" id="KW-0472">Membrane</keyword>
<proteinExistence type="predicted"/>
<feature type="transmembrane region" description="Helical" evidence="2">
    <location>
        <begin position="164"/>
        <end position="186"/>
    </location>
</feature>
<evidence type="ECO:0000256" key="2">
    <source>
        <dbReference type="SAM" id="Phobius"/>
    </source>
</evidence>
<evidence type="ECO:0000313" key="4">
    <source>
        <dbReference type="Proteomes" id="UP001176961"/>
    </source>
</evidence>
<feature type="region of interest" description="Disordered" evidence="1">
    <location>
        <begin position="247"/>
        <end position="277"/>
    </location>
</feature>
<dbReference type="EMBL" id="CATQJL010000326">
    <property type="protein sequence ID" value="CAJ0609255.1"/>
    <property type="molecule type" value="Genomic_DNA"/>
</dbReference>
<gene>
    <name evidence="3" type="ORF">CYNAS_LOCUS21238</name>
</gene>
<dbReference type="Proteomes" id="UP001176961">
    <property type="component" value="Unassembled WGS sequence"/>
</dbReference>
<dbReference type="AlphaFoldDB" id="A0AA36HFF9"/>
<keyword evidence="2" id="KW-0812">Transmembrane</keyword>
<feature type="transmembrane region" description="Helical" evidence="2">
    <location>
        <begin position="192"/>
        <end position="210"/>
    </location>
</feature>
<comment type="caution">
    <text evidence="3">The sequence shown here is derived from an EMBL/GenBank/DDBJ whole genome shotgun (WGS) entry which is preliminary data.</text>
</comment>
<evidence type="ECO:0000256" key="1">
    <source>
        <dbReference type="SAM" id="MobiDB-lite"/>
    </source>
</evidence>
<feature type="transmembrane region" description="Helical" evidence="2">
    <location>
        <begin position="70"/>
        <end position="91"/>
    </location>
</feature>
<name>A0AA36HFF9_CYLNA</name>
<evidence type="ECO:0000313" key="3">
    <source>
        <dbReference type="EMBL" id="CAJ0609255.1"/>
    </source>
</evidence>
<feature type="compositionally biased region" description="Basic and acidic residues" evidence="1">
    <location>
        <begin position="268"/>
        <end position="277"/>
    </location>
</feature>
<protein>
    <submittedName>
        <fullName evidence="3">Uncharacterized protein</fullName>
    </submittedName>
</protein>
<organism evidence="3 4">
    <name type="scientific">Cylicocyclus nassatus</name>
    <name type="common">Nematode worm</name>
    <dbReference type="NCBI Taxonomy" id="53992"/>
    <lineage>
        <taxon>Eukaryota</taxon>
        <taxon>Metazoa</taxon>
        <taxon>Ecdysozoa</taxon>
        <taxon>Nematoda</taxon>
        <taxon>Chromadorea</taxon>
        <taxon>Rhabditida</taxon>
        <taxon>Rhabditina</taxon>
        <taxon>Rhabditomorpha</taxon>
        <taxon>Strongyloidea</taxon>
        <taxon>Strongylidae</taxon>
        <taxon>Cylicocyclus</taxon>
    </lineage>
</organism>
<feature type="transmembrane region" description="Helical" evidence="2">
    <location>
        <begin position="132"/>
        <end position="152"/>
    </location>
</feature>
<keyword evidence="4" id="KW-1185">Reference proteome</keyword>
<reference evidence="3" key="1">
    <citation type="submission" date="2023-07" db="EMBL/GenBank/DDBJ databases">
        <authorList>
            <consortium name="CYATHOMIX"/>
        </authorList>
    </citation>
    <scope>NUCLEOTIDE SEQUENCE</scope>
    <source>
        <strain evidence="3">N/A</strain>
    </source>
</reference>
<accession>A0AA36HFF9</accession>
<keyword evidence="2" id="KW-1133">Transmembrane helix</keyword>